<feature type="region of interest" description="Disordered" evidence="1">
    <location>
        <begin position="134"/>
        <end position="193"/>
    </location>
</feature>
<keyword evidence="3" id="KW-1185">Reference proteome</keyword>
<feature type="compositionally biased region" description="Pro residues" evidence="1">
    <location>
        <begin position="229"/>
        <end position="238"/>
    </location>
</feature>
<feature type="region of interest" description="Disordered" evidence="1">
    <location>
        <begin position="216"/>
        <end position="247"/>
    </location>
</feature>
<protein>
    <submittedName>
        <fullName evidence="2">Uncharacterized protein</fullName>
    </submittedName>
</protein>
<sequence length="419" mass="46010">MDRPASPSTIPLPPSQPAELEENLEEIIDKVPESHDINEPLINPMFPSLAPLGLSSQSYRRDGTSLRPVFNTNIKWEPYSPVYHKGIVPAHVEHPAKTLPTYFWFTHPKRPTVMSGPPQGRPSGQCQELIQHPHPTHPGHGTYMDSPVSPRSRNEPVPFHNGPPKPDHILPTTEPEDQNTIHDSDFSSTTSLSIPPSIAHEIRTICLLATQRYLRTNSPRRNNHRPAGPDTPPTPRNSPYPDQAPLLGIGYRTGLNLLLSKLRTPPLPGTPILDPTHRPQAPRSATASSSSNTTLNHDHSPTGTHSEKSQSTGPPSLLTSTAKICSLLWQRACAQHSKGSARVVVNLKSEKRAAAQMRMLLGWAETVEVFEGDGVEVEVGDERDGEDMPEGSEVLEAAEGFCEFLGDVDGVRRIGELVW</sequence>
<comment type="caution">
    <text evidence="2">The sequence shown here is derived from an EMBL/GenBank/DDBJ whole genome shotgun (WGS) entry which is preliminary data.</text>
</comment>
<evidence type="ECO:0000313" key="3">
    <source>
        <dbReference type="Proteomes" id="UP001174936"/>
    </source>
</evidence>
<proteinExistence type="predicted"/>
<dbReference type="Proteomes" id="UP001174936">
    <property type="component" value="Unassembled WGS sequence"/>
</dbReference>
<dbReference type="EMBL" id="JAULSV010000001">
    <property type="protein sequence ID" value="KAK0657321.1"/>
    <property type="molecule type" value="Genomic_DNA"/>
</dbReference>
<gene>
    <name evidence="2" type="ORF">B0T16DRAFT_452796</name>
</gene>
<accession>A0AA40CZL4</accession>
<dbReference type="AlphaFoldDB" id="A0AA40CZL4"/>
<feature type="compositionally biased region" description="Low complexity" evidence="1">
    <location>
        <begin position="284"/>
        <end position="294"/>
    </location>
</feature>
<evidence type="ECO:0000256" key="1">
    <source>
        <dbReference type="SAM" id="MobiDB-lite"/>
    </source>
</evidence>
<feature type="region of interest" description="Disordered" evidence="1">
    <location>
        <begin position="266"/>
        <end position="317"/>
    </location>
</feature>
<name>A0AA40CZL4_9PEZI</name>
<evidence type="ECO:0000313" key="2">
    <source>
        <dbReference type="EMBL" id="KAK0657321.1"/>
    </source>
</evidence>
<feature type="compositionally biased region" description="Basic and acidic residues" evidence="1">
    <location>
        <begin position="296"/>
        <end position="308"/>
    </location>
</feature>
<reference evidence="2" key="1">
    <citation type="submission" date="2023-06" db="EMBL/GenBank/DDBJ databases">
        <title>Genome-scale phylogeny and comparative genomics of the fungal order Sordariales.</title>
        <authorList>
            <consortium name="Lawrence Berkeley National Laboratory"/>
            <person name="Hensen N."/>
            <person name="Bonometti L."/>
            <person name="Westerberg I."/>
            <person name="Brannstrom I.O."/>
            <person name="Guillou S."/>
            <person name="Cros-Aarteil S."/>
            <person name="Calhoun S."/>
            <person name="Haridas S."/>
            <person name="Kuo A."/>
            <person name="Mondo S."/>
            <person name="Pangilinan J."/>
            <person name="Riley R."/>
            <person name="Labutti K."/>
            <person name="Andreopoulos B."/>
            <person name="Lipzen A."/>
            <person name="Chen C."/>
            <person name="Yanf M."/>
            <person name="Daum C."/>
            <person name="Ng V."/>
            <person name="Clum A."/>
            <person name="Steindorff A."/>
            <person name="Ohm R."/>
            <person name="Martin F."/>
            <person name="Silar P."/>
            <person name="Natvig D."/>
            <person name="Lalanne C."/>
            <person name="Gautier V."/>
            <person name="Ament-Velasquez S.L."/>
            <person name="Kruys A."/>
            <person name="Hutchinson M.I."/>
            <person name="Powell A.J."/>
            <person name="Barry K."/>
            <person name="Miller A.N."/>
            <person name="Grigoriev I.V."/>
            <person name="Debuchy R."/>
            <person name="Gladieux P."/>
            <person name="Thoren M.H."/>
            <person name="Johannesson H."/>
        </authorList>
    </citation>
    <scope>NUCLEOTIDE SEQUENCE</scope>
    <source>
        <strain evidence="2">SMH2532-1</strain>
    </source>
</reference>
<organism evidence="2 3">
    <name type="scientific">Cercophora newfieldiana</name>
    <dbReference type="NCBI Taxonomy" id="92897"/>
    <lineage>
        <taxon>Eukaryota</taxon>
        <taxon>Fungi</taxon>
        <taxon>Dikarya</taxon>
        <taxon>Ascomycota</taxon>
        <taxon>Pezizomycotina</taxon>
        <taxon>Sordariomycetes</taxon>
        <taxon>Sordariomycetidae</taxon>
        <taxon>Sordariales</taxon>
        <taxon>Lasiosphaeriaceae</taxon>
        <taxon>Cercophora</taxon>
    </lineage>
</organism>